<dbReference type="InterPro" id="IPR025857">
    <property type="entry name" value="MacB_PCD"/>
</dbReference>
<keyword evidence="5 6" id="KW-0472">Membrane</keyword>
<gene>
    <name evidence="9" type="ORF">SAMN04488522_102800</name>
</gene>
<dbReference type="PROSITE" id="PS51257">
    <property type="entry name" value="PROKAR_LIPOPROTEIN"/>
    <property type="match status" value="1"/>
</dbReference>
<organism evidence="9 10">
    <name type="scientific">Pedobacter caeni</name>
    <dbReference type="NCBI Taxonomy" id="288992"/>
    <lineage>
        <taxon>Bacteria</taxon>
        <taxon>Pseudomonadati</taxon>
        <taxon>Bacteroidota</taxon>
        <taxon>Sphingobacteriia</taxon>
        <taxon>Sphingobacteriales</taxon>
        <taxon>Sphingobacteriaceae</taxon>
        <taxon>Pedobacter</taxon>
    </lineage>
</organism>
<comment type="subcellular location">
    <subcellularLocation>
        <location evidence="1">Cell membrane</location>
        <topology evidence="1">Multi-pass membrane protein</topology>
    </subcellularLocation>
</comment>
<dbReference type="Pfam" id="PF02687">
    <property type="entry name" value="FtsX"/>
    <property type="match status" value="2"/>
</dbReference>
<accession>A0A1M5ALX0</accession>
<keyword evidence="2" id="KW-1003">Cell membrane</keyword>
<dbReference type="EMBL" id="FQUQ01000002">
    <property type="protein sequence ID" value="SHF31134.1"/>
    <property type="molecule type" value="Genomic_DNA"/>
</dbReference>
<dbReference type="PANTHER" id="PTHR30572:SF18">
    <property type="entry name" value="ABC-TYPE MACROLIDE FAMILY EXPORT SYSTEM PERMEASE COMPONENT 2"/>
    <property type="match status" value="1"/>
</dbReference>
<keyword evidence="10" id="KW-1185">Reference proteome</keyword>
<evidence type="ECO:0000259" key="8">
    <source>
        <dbReference type="Pfam" id="PF12704"/>
    </source>
</evidence>
<feature type="transmembrane region" description="Helical" evidence="6">
    <location>
        <begin position="671"/>
        <end position="692"/>
    </location>
</feature>
<dbReference type="GO" id="GO:0022857">
    <property type="term" value="F:transmembrane transporter activity"/>
    <property type="evidence" value="ECO:0007669"/>
    <property type="project" value="TreeGrafter"/>
</dbReference>
<protein>
    <submittedName>
        <fullName evidence="9">ABC-type antimicrobial peptide transport system, permease component</fullName>
    </submittedName>
</protein>
<proteinExistence type="predicted"/>
<feature type="transmembrane region" description="Helical" evidence="6">
    <location>
        <begin position="720"/>
        <end position="739"/>
    </location>
</feature>
<keyword evidence="4 6" id="KW-1133">Transmembrane helix</keyword>
<feature type="transmembrane region" description="Helical" evidence="6">
    <location>
        <begin position="374"/>
        <end position="397"/>
    </location>
</feature>
<name>A0A1M5ALX0_9SPHI</name>
<evidence type="ECO:0000313" key="9">
    <source>
        <dbReference type="EMBL" id="SHF31134.1"/>
    </source>
</evidence>
<feature type="transmembrane region" description="Helical" evidence="6">
    <location>
        <begin position="21"/>
        <end position="43"/>
    </location>
</feature>
<dbReference type="GO" id="GO:0005886">
    <property type="term" value="C:plasma membrane"/>
    <property type="evidence" value="ECO:0007669"/>
    <property type="project" value="UniProtKB-SubCell"/>
</dbReference>
<dbReference type="STRING" id="288992.SAMN04488522_102800"/>
<evidence type="ECO:0000256" key="5">
    <source>
        <dbReference type="ARBA" id="ARBA00023136"/>
    </source>
</evidence>
<feature type="transmembrane region" description="Helical" evidence="6">
    <location>
        <begin position="422"/>
        <end position="442"/>
    </location>
</feature>
<evidence type="ECO:0000256" key="6">
    <source>
        <dbReference type="SAM" id="Phobius"/>
    </source>
</evidence>
<dbReference type="AlphaFoldDB" id="A0A1M5ALX0"/>
<sequence>MFRLNLKIALRNLWKNKGYTLINVGGLAIGLASCMILLLYVAYEWSFDKHTSGYDRTYVVYNNQPNGEQIVSYPWTPGVMADELRTKIPGISRASRSTYPAEFLISYNNQHFKKNVVFADTAFLKIFDYKVLQGNRDQMLRQPNSVVLTERLAKILFGNENPINKVVKLGGTEDLIVEGVIENVPVTSSIQFDYLGSWEMFVKGNPWVKGSEGNWGNNYCLTAIQLQDNSFFEKVNAEIAGIYKRNIKEIRSVASIHPLSKWHLYDKYENGKSVGGKIDNLRIFLLLAFSILLIACINFMNLSTARSEKRAKEVGVRKAIGAARKSLIAQFMLESVLLSFFGMIVAFTLMEISLSYFNGILSTQLTINYQDWKFWSVLIGLTLFTGLVAGSYPAFYLSSFNPVRVLKGLNLPGNSSLSIRKVLVVFQFVFAVCLIICTVVIYQQLNFIKNKPVGYNRAGLVEIPIEGRLQNDGRMKLLRERVLKSGAVTNASVFSRSLSMGGNNTSGVSWPGKNPKEEVLVNFRFAYYDFVNTLGTKMVLGREFSAQYADSANVIINETAAKVMSLSNPVGTVIDWGGDKKTIIGVMKDFVMETPYQTVTPMMMMLNSSADGEGVLVLRLNPSQSIGTSMQQIKTLVKEMNPDFPVEATFLSDSFEAKFQNEKVLGILANWFGGFSIFISCLGLLGLSLFMAEQRKKEISIRKVLGASMMNILTLLNRDFIKLVAIANLIAFPLAYILINQWLSAFEFRVGISFIPFAIAIGLSLLIALLTVSAQSVKVAKSNPIDALKYE</sequence>
<dbReference type="InterPro" id="IPR003838">
    <property type="entry name" value="ABC3_permease_C"/>
</dbReference>
<feature type="transmembrane region" description="Helical" evidence="6">
    <location>
        <begin position="327"/>
        <end position="354"/>
    </location>
</feature>
<evidence type="ECO:0000256" key="1">
    <source>
        <dbReference type="ARBA" id="ARBA00004651"/>
    </source>
</evidence>
<evidence type="ECO:0000256" key="2">
    <source>
        <dbReference type="ARBA" id="ARBA00022475"/>
    </source>
</evidence>
<dbReference type="PANTHER" id="PTHR30572">
    <property type="entry name" value="MEMBRANE COMPONENT OF TRANSPORTER-RELATED"/>
    <property type="match status" value="1"/>
</dbReference>
<dbReference type="InterPro" id="IPR050250">
    <property type="entry name" value="Macrolide_Exporter_MacB"/>
</dbReference>
<dbReference type="RefSeq" id="WP_073230919.1">
    <property type="nucleotide sequence ID" value="NZ_FQUQ01000002.1"/>
</dbReference>
<evidence type="ECO:0000256" key="4">
    <source>
        <dbReference type="ARBA" id="ARBA00022989"/>
    </source>
</evidence>
<evidence type="ECO:0000313" key="10">
    <source>
        <dbReference type="Proteomes" id="UP000184287"/>
    </source>
</evidence>
<feature type="domain" description="ABC3 transporter permease C-terminal" evidence="7">
    <location>
        <begin position="672"/>
        <end position="784"/>
    </location>
</feature>
<dbReference type="OrthoDB" id="1451596at2"/>
<feature type="domain" description="ABC3 transporter permease C-terminal" evidence="7">
    <location>
        <begin position="286"/>
        <end position="402"/>
    </location>
</feature>
<feature type="transmembrane region" description="Helical" evidence="6">
    <location>
        <begin position="751"/>
        <end position="772"/>
    </location>
</feature>
<feature type="transmembrane region" description="Helical" evidence="6">
    <location>
        <begin position="283"/>
        <end position="302"/>
    </location>
</feature>
<reference evidence="10" key="1">
    <citation type="submission" date="2016-11" db="EMBL/GenBank/DDBJ databases">
        <authorList>
            <person name="Varghese N."/>
            <person name="Submissions S."/>
        </authorList>
    </citation>
    <scope>NUCLEOTIDE SEQUENCE [LARGE SCALE GENOMIC DNA]</scope>
    <source>
        <strain evidence="10">DSM 16990</strain>
    </source>
</reference>
<feature type="domain" description="MacB-like periplasmic core" evidence="8">
    <location>
        <begin position="20"/>
        <end position="239"/>
    </location>
</feature>
<dbReference type="Pfam" id="PF12704">
    <property type="entry name" value="MacB_PCD"/>
    <property type="match status" value="2"/>
</dbReference>
<evidence type="ECO:0000259" key="7">
    <source>
        <dbReference type="Pfam" id="PF02687"/>
    </source>
</evidence>
<dbReference type="Proteomes" id="UP000184287">
    <property type="component" value="Unassembled WGS sequence"/>
</dbReference>
<evidence type="ECO:0000256" key="3">
    <source>
        <dbReference type="ARBA" id="ARBA00022692"/>
    </source>
</evidence>
<feature type="domain" description="MacB-like periplasmic core" evidence="8">
    <location>
        <begin position="486"/>
        <end position="635"/>
    </location>
</feature>
<keyword evidence="3 6" id="KW-0812">Transmembrane</keyword>